<dbReference type="Proteomes" id="UP000694923">
    <property type="component" value="Unplaced"/>
</dbReference>
<protein>
    <submittedName>
        <fullName evidence="2">6.8 kDa mitochondrial proteolipid-like</fullName>
    </submittedName>
</protein>
<evidence type="ECO:0000313" key="2">
    <source>
        <dbReference type="RefSeq" id="XP_008574820.1"/>
    </source>
</evidence>
<accession>A0ABM0R2H9</accession>
<gene>
    <name evidence="2" type="primary">LOC103593580</name>
</gene>
<dbReference type="Pfam" id="PF08039">
    <property type="entry name" value="Mit_proteolip"/>
    <property type="match status" value="1"/>
</dbReference>
<dbReference type="PANTHER" id="PTHR15233">
    <property type="entry name" value="MITOCHONDRIAL PROTEOLIPID"/>
    <property type="match status" value="1"/>
</dbReference>
<organism evidence="1 2">
    <name type="scientific">Galeopterus variegatus</name>
    <name type="common">Malayan flying lemur</name>
    <name type="synonym">Cynocephalus variegatus</name>
    <dbReference type="NCBI Taxonomy" id="482537"/>
    <lineage>
        <taxon>Eukaryota</taxon>
        <taxon>Metazoa</taxon>
        <taxon>Chordata</taxon>
        <taxon>Craniata</taxon>
        <taxon>Vertebrata</taxon>
        <taxon>Euteleostomi</taxon>
        <taxon>Mammalia</taxon>
        <taxon>Eutheria</taxon>
        <taxon>Euarchontoglires</taxon>
        <taxon>Dermoptera</taxon>
        <taxon>Cynocephalidae</taxon>
        <taxon>Galeopterus</taxon>
    </lineage>
</organism>
<dbReference type="RefSeq" id="XP_008574820.1">
    <property type="nucleotide sequence ID" value="XM_008576598.1"/>
</dbReference>
<evidence type="ECO:0000313" key="1">
    <source>
        <dbReference type="Proteomes" id="UP000694923"/>
    </source>
</evidence>
<reference evidence="2" key="1">
    <citation type="submission" date="2025-08" db="UniProtKB">
        <authorList>
            <consortium name="RefSeq"/>
        </authorList>
    </citation>
    <scope>IDENTIFICATION</scope>
</reference>
<keyword evidence="1" id="KW-1185">Reference proteome</keyword>
<sequence length="104" mass="12030">MLYINIWRKGFAKVMSDKGLLSKIYKESLAAVLWYSPSGWSCSEMLQSIIKNVWIPMKPYYIQVYWEIWVGIRLMGFIICKIRSADKKNKALKGLSPAPAHGHH</sequence>
<dbReference type="GeneID" id="103593580"/>
<proteinExistence type="predicted"/>
<name>A0ABM0R2H9_GALVR</name>
<dbReference type="PANTHER" id="PTHR15233:SF1">
    <property type="entry name" value="ATP SYNTHASE SUBUNIT ATP5MJ, MITOCHONDRIAL"/>
    <property type="match status" value="1"/>
</dbReference>
<dbReference type="InterPro" id="IPR012574">
    <property type="entry name" value="ATP5MJ"/>
</dbReference>